<evidence type="ECO:0000313" key="3">
    <source>
        <dbReference type="EMBL" id="RST31458.1"/>
    </source>
</evidence>
<dbReference type="RefSeq" id="WP_126719286.1">
    <property type="nucleotide sequence ID" value="NZ_RWJF01000001.1"/>
</dbReference>
<feature type="transmembrane region" description="Helical" evidence="1">
    <location>
        <begin position="175"/>
        <end position="192"/>
    </location>
</feature>
<gene>
    <name evidence="3" type="ORF">HMF7854_11880</name>
</gene>
<dbReference type="EMBL" id="RWJF01000001">
    <property type="protein sequence ID" value="RST31458.1"/>
    <property type="molecule type" value="Genomic_DNA"/>
</dbReference>
<organism evidence="3 4">
    <name type="scientific">Sphingomonas ginkgonis</name>
    <dbReference type="NCBI Taxonomy" id="2315330"/>
    <lineage>
        <taxon>Bacteria</taxon>
        <taxon>Pseudomonadati</taxon>
        <taxon>Pseudomonadota</taxon>
        <taxon>Alphaproteobacteria</taxon>
        <taxon>Sphingomonadales</taxon>
        <taxon>Sphingomonadaceae</taxon>
        <taxon>Sphingomonas</taxon>
    </lineage>
</organism>
<reference evidence="3 4" key="1">
    <citation type="submission" date="2018-12" db="EMBL/GenBank/DDBJ databases">
        <title>Sphingomonas sp. HMF7854 Genome sequencing and assembly.</title>
        <authorList>
            <person name="Cha I."/>
            <person name="Kang H."/>
            <person name="Kim H."/>
            <person name="Kang J."/>
            <person name="Joh K."/>
        </authorList>
    </citation>
    <scope>NUCLEOTIDE SEQUENCE [LARGE SCALE GENOMIC DNA]</scope>
    <source>
        <strain evidence="3 4">HMF7854</strain>
    </source>
</reference>
<keyword evidence="1" id="KW-1133">Transmembrane helix</keyword>
<dbReference type="InterPro" id="IPR013424">
    <property type="entry name" value="Ice-binding_C"/>
</dbReference>
<dbReference type="NCBIfam" id="NF035944">
    <property type="entry name" value="PEPxxWA-CTERM"/>
    <property type="match status" value="1"/>
</dbReference>
<dbReference type="AlphaFoldDB" id="A0A3R9YMY6"/>
<evidence type="ECO:0000256" key="1">
    <source>
        <dbReference type="SAM" id="Phobius"/>
    </source>
</evidence>
<comment type="caution">
    <text evidence="3">The sequence shown here is derived from an EMBL/GenBank/DDBJ whole genome shotgun (WGS) entry which is preliminary data.</text>
</comment>
<sequence length="214" mass="20732">MRFTRRGGLIALVAVAGSGMAGYSMLAPGHKFPIKFANANLLAALDARSPGERQAGALTTKHKVASAAGPKMAMLGAHEPAPVAAALGSPAPVAGAVVPAIAGPAAVVPATAVAPLLAPAAIPVAAFAGPGAGAFLPLLAVPAAAAIGGGGGGGTTTAVVPAPDNPTPAPAVPEPATWLMMILGFGFLGSFLRRRRALDQRPARATLSGTAPAI</sequence>
<keyword evidence="1" id="KW-0812">Transmembrane</keyword>
<evidence type="ECO:0000313" key="4">
    <source>
        <dbReference type="Proteomes" id="UP000274661"/>
    </source>
</evidence>
<dbReference type="Proteomes" id="UP000274661">
    <property type="component" value="Unassembled WGS sequence"/>
</dbReference>
<dbReference type="NCBIfam" id="TIGR02595">
    <property type="entry name" value="PEP_CTERM"/>
    <property type="match status" value="1"/>
</dbReference>
<name>A0A3R9YMY6_9SPHN</name>
<dbReference type="Pfam" id="PF07589">
    <property type="entry name" value="PEP-CTERM"/>
    <property type="match status" value="1"/>
</dbReference>
<accession>A0A3R9YMY6</accession>
<keyword evidence="4" id="KW-1185">Reference proteome</keyword>
<keyword evidence="1" id="KW-0472">Membrane</keyword>
<evidence type="ECO:0000259" key="2">
    <source>
        <dbReference type="Pfam" id="PF07589"/>
    </source>
</evidence>
<protein>
    <submittedName>
        <fullName evidence="3">PEP-CTERM sorting domain-containing protein</fullName>
    </submittedName>
</protein>
<proteinExistence type="predicted"/>
<feature type="domain" description="Ice-binding protein C-terminal" evidence="2">
    <location>
        <begin position="171"/>
        <end position="196"/>
    </location>
</feature>